<dbReference type="AlphaFoldDB" id="A0A8B8NG97"/>
<organism evidence="2 3">
    <name type="scientific">Rhodamnia argentea</name>
    <dbReference type="NCBI Taxonomy" id="178133"/>
    <lineage>
        <taxon>Eukaryota</taxon>
        <taxon>Viridiplantae</taxon>
        <taxon>Streptophyta</taxon>
        <taxon>Embryophyta</taxon>
        <taxon>Tracheophyta</taxon>
        <taxon>Spermatophyta</taxon>
        <taxon>Magnoliopsida</taxon>
        <taxon>eudicotyledons</taxon>
        <taxon>Gunneridae</taxon>
        <taxon>Pentapetalae</taxon>
        <taxon>rosids</taxon>
        <taxon>malvids</taxon>
        <taxon>Myrtales</taxon>
        <taxon>Myrtaceae</taxon>
        <taxon>Myrtoideae</taxon>
        <taxon>Myrteae</taxon>
        <taxon>Australasian group</taxon>
        <taxon>Rhodamnia</taxon>
    </lineage>
</organism>
<keyword evidence="1" id="KW-0472">Membrane</keyword>
<dbReference type="KEGG" id="rarg:115734735"/>
<sequence>MAFLPEVDDPSNCLITFFCPCVTFGQNAKIIDRGSTSCACAGALCFLIFNFFYCSFWYTCTYRTKLRGLYSIPGDQCRDSCVHLWCEPSAFCQEYRELKNRRFDPSIGWVANEEQRTWRVGIVVPPSVPGGMIR</sequence>
<keyword evidence="1" id="KW-1133">Transmembrane helix</keyword>
<evidence type="ECO:0000313" key="2">
    <source>
        <dbReference type="Proteomes" id="UP000827889"/>
    </source>
</evidence>
<proteinExistence type="predicted"/>
<dbReference type="InterPro" id="IPR006461">
    <property type="entry name" value="PLAC_motif_containing"/>
</dbReference>
<dbReference type="NCBIfam" id="TIGR01571">
    <property type="entry name" value="A_thal_Cys_rich"/>
    <property type="match status" value="1"/>
</dbReference>
<dbReference type="Proteomes" id="UP000827889">
    <property type="component" value="Chromosome 7"/>
</dbReference>
<dbReference type="Pfam" id="PF04749">
    <property type="entry name" value="PLAC8"/>
    <property type="match status" value="1"/>
</dbReference>
<name>A0A8B8NG97_9MYRT</name>
<reference evidence="3" key="1">
    <citation type="submission" date="2025-08" db="UniProtKB">
        <authorList>
            <consortium name="RefSeq"/>
        </authorList>
    </citation>
    <scope>IDENTIFICATION</scope>
    <source>
        <tissue evidence="3">Leaf</tissue>
    </source>
</reference>
<dbReference type="OrthoDB" id="1045822at2759"/>
<protein>
    <submittedName>
        <fullName evidence="3">Cell number regulator 2-like</fullName>
    </submittedName>
</protein>
<dbReference type="PANTHER" id="PTHR15907">
    <property type="entry name" value="DUF614 FAMILY PROTEIN-RELATED"/>
    <property type="match status" value="1"/>
</dbReference>
<feature type="transmembrane region" description="Helical" evidence="1">
    <location>
        <begin position="38"/>
        <end position="58"/>
    </location>
</feature>
<gene>
    <name evidence="3" type="primary">LOC115734735</name>
</gene>
<dbReference type="GeneID" id="115734735"/>
<accession>A0A8B8NG97</accession>
<evidence type="ECO:0000256" key="1">
    <source>
        <dbReference type="SAM" id="Phobius"/>
    </source>
</evidence>
<dbReference type="RefSeq" id="XP_030521491.1">
    <property type="nucleotide sequence ID" value="XM_030665631.2"/>
</dbReference>
<evidence type="ECO:0000313" key="3">
    <source>
        <dbReference type="RefSeq" id="XP_030521491.1"/>
    </source>
</evidence>
<keyword evidence="1" id="KW-0812">Transmembrane</keyword>
<keyword evidence="2" id="KW-1185">Reference proteome</keyword>